<evidence type="ECO:0000256" key="1">
    <source>
        <dbReference type="ARBA" id="ARBA00004162"/>
    </source>
</evidence>
<dbReference type="PANTHER" id="PTHR30558">
    <property type="entry name" value="EXBD MEMBRANE COMPONENT OF PMF-DRIVEN MACROMOLECULE IMPORT SYSTEM"/>
    <property type="match status" value="1"/>
</dbReference>
<dbReference type="PANTHER" id="PTHR30558:SF15">
    <property type="entry name" value="BIOPOLYMER TRANSPORT PROTEIN EXBD1"/>
    <property type="match status" value="1"/>
</dbReference>
<comment type="caution">
    <text evidence="6">The sequence shown here is derived from an EMBL/GenBank/DDBJ whole genome shotgun (WGS) entry which is preliminary data.</text>
</comment>
<evidence type="ECO:0000256" key="5">
    <source>
        <dbReference type="ARBA" id="ARBA00023136"/>
    </source>
</evidence>
<keyword evidence="2" id="KW-1003">Cell membrane</keyword>
<keyword evidence="5" id="KW-0472">Membrane</keyword>
<evidence type="ECO:0000313" key="6">
    <source>
        <dbReference type="EMBL" id="PJE79233.1"/>
    </source>
</evidence>
<evidence type="ECO:0000256" key="2">
    <source>
        <dbReference type="ARBA" id="ARBA00022475"/>
    </source>
</evidence>
<dbReference type="GO" id="GO:0022857">
    <property type="term" value="F:transmembrane transporter activity"/>
    <property type="evidence" value="ECO:0007669"/>
    <property type="project" value="InterPro"/>
</dbReference>
<evidence type="ECO:0000256" key="3">
    <source>
        <dbReference type="ARBA" id="ARBA00022692"/>
    </source>
</evidence>
<accession>A0A2H9T7P7</accession>
<dbReference type="InterPro" id="IPR003400">
    <property type="entry name" value="ExbD"/>
</dbReference>
<evidence type="ECO:0000256" key="4">
    <source>
        <dbReference type="ARBA" id="ARBA00022989"/>
    </source>
</evidence>
<organism evidence="6">
    <name type="scientific">invertebrate metagenome</name>
    <dbReference type="NCBI Taxonomy" id="1711999"/>
    <lineage>
        <taxon>unclassified sequences</taxon>
        <taxon>metagenomes</taxon>
        <taxon>organismal metagenomes</taxon>
    </lineage>
</organism>
<protein>
    <recommendedName>
        <fullName evidence="7">Biopolymer transport protein ExbD</fullName>
    </recommendedName>
</protein>
<name>A0A2H9T7P7_9ZZZZ</name>
<dbReference type="Gene3D" id="3.30.420.270">
    <property type="match status" value="1"/>
</dbReference>
<dbReference type="AlphaFoldDB" id="A0A2H9T7P7"/>
<proteinExistence type="predicted"/>
<gene>
    <name evidence="6" type="ORF">CI610_01804</name>
</gene>
<reference evidence="6" key="1">
    <citation type="journal article" date="2017" name="Appl. Environ. Microbiol.">
        <title>Molecular characterization of an Endozoicomonas-like organism causing infection in king scallop Pecten maximus L.</title>
        <authorList>
            <person name="Cano I."/>
            <person name="van Aerle R."/>
            <person name="Ross S."/>
            <person name="Verner-Jeffreys D.W."/>
            <person name="Paley R.K."/>
            <person name="Rimmer G."/>
            <person name="Ryder D."/>
            <person name="Hooper P."/>
            <person name="Stone D."/>
            <person name="Feist S.W."/>
        </authorList>
    </citation>
    <scope>NUCLEOTIDE SEQUENCE</scope>
</reference>
<keyword evidence="3" id="KW-0812">Transmembrane</keyword>
<keyword evidence="4" id="KW-1133">Transmembrane helix</keyword>
<evidence type="ECO:0008006" key="7">
    <source>
        <dbReference type="Google" id="ProtNLM"/>
    </source>
</evidence>
<dbReference type="Pfam" id="PF02472">
    <property type="entry name" value="ExbD"/>
    <property type="match status" value="1"/>
</dbReference>
<dbReference type="GO" id="GO:0005886">
    <property type="term" value="C:plasma membrane"/>
    <property type="evidence" value="ECO:0007669"/>
    <property type="project" value="UniProtKB-SubCell"/>
</dbReference>
<dbReference type="EMBL" id="NSIT01000085">
    <property type="protein sequence ID" value="PJE79233.1"/>
    <property type="molecule type" value="Genomic_DNA"/>
</dbReference>
<comment type="subcellular location">
    <subcellularLocation>
        <location evidence="1">Cell membrane</location>
        <topology evidence="1">Single-pass membrane protein</topology>
    </subcellularLocation>
</comment>
<sequence length="141" mass="15577">MIRINGSEKSGTSLPLPDLTPLLDVVFIVMVFLLFTANAQTLSLPVELPQATQADATVTREPKTLTVSIFSEGKSWALGERRFRNWELFSDKLLEKVKKKPGVTVLIAGDKEAPLGKLVKLMMFLGQHDIQAAHVLMDETS</sequence>